<dbReference type="SUPFAM" id="SSF54171">
    <property type="entry name" value="DNA-binding domain"/>
    <property type="match status" value="4"/>
</dbReference>
<dbReference type="EMBL" id="JANQDX010000013">
    <property type="protein sequence ID" value="KAL0913337.1"/>
    <property type="molecule type" value="Genomic_DNA"/>
</dbReference>
<keyword evidence="2" id="KW-0805">Transcription regulation</keyword>
<feature type="region of interest" description="Disordered" evidence="8">
    <location>
        <begin position="861"/>
        <end position="885"/>
    </location>
</feature>
<evidence type="ECO:0000256" key="7">
    <source>
        <dbReference type="ARBA" id="ARBA00024343"/>
    </source>
</evidence>
<dbReference type="Proteomes" id="UP001552299">
    <property type="component" value="Unassembled WGS sequence"/>
</dbReference>
<feature type="region of interest" description="Disordered" evidence="8">
    <location>
        <begin position="697"/>
        <end position="745"/>
    </location>
</feature>
<dbReference type="CDD" id="cd00018">
    <property type="entry name" value="AP2"/>
    <property type="match status" value="4"/>
</dbReference>
<dbReference type="InterPro" id="IPR001471">
    <property type="entry name" value="AP2/ERF_dom"/>
</dbReference>
<evidence type="ECO:0000256" key="8">
    <source>
        <dbReference type="SAM" id="MobiDB-lite"/>
    </source>
</evidence>
<feature type="domain" description="AP2/ERF" evidence="9">
    <location>
        <begin position="732"/>
        <end position="788"/>
    </location>
</feature>
<keyword evidence="6" id="KW-0539">Nucleus</keyword>
<evidence type="ECO:0000256" key="2">
    <source>
        <dbReference type="ARBA" id="ARBA00023015"/>
    </source>
</evidence>
<sequence length="885" mass="99206">MEFDEHQVDPQFHEVDDEDAYHRYKAIEITPSKIINQDVLNFLDSCIIKHILRNKVIPKVGDRVNITPLLSLVTYFIMSKTDFSEEDLIINYMKDLTRICNPRNKRHLITYVLESKYNLQYLAPLDHLLVFYSNSSFHILHGDRCHHRHYVVQIPTSNTQPSVPPSRYRGIYLRKGKWVAQVYNGDNKMIYIGTYSRPEMAAIAYDVAFLAFRGDNAVFNFPDKIRSHPVPKSNSIVDIRAAAKAAALQFGARPETMDKSEVPSQEIVEYVDEDELFNMPQVLIEMAEGLMVSPPRLSPPESNEPPEVLEDDNLWSLMCQKVLLRFSFVLKLRTRARARLGQKQRARELARKFAKKKKKKLAAAGGRRDHHLRPDVLPDHHIRPDILPDHHLRPEVLPDHHLRPDVLPDHQIPASNTPPIIPPSNYHGIGSRRGKWTSQIYSWRDSKTIWLGTYSTPEMAAIAYDVAALAFNEDNAVFNFPDAIQSHPVPKSTSIVDIREAAATAATQFGARLESVGVSEVPSEEIGEYADEEELFNMPQVLIEMAEGLMVSPPRLGLLKSDEPLEVLEDDNLWNFDEGKWISQVYSWRDFKNIYIGAFSTPEMAAIAHDVGALTINGVNGQFNFPDVIQSLPVPTSTSIVDIQAAAKAAATQFNARPEAVDASEVPSQEIGEYVDEEELFNMPQILIEMAEGLMTKRPSSSSMADSTPPSHVQNPDNHHDPDPNPTGRPSPYRGIRRRSGKWVSEIREPRKSNRIWLGTYPTPEMAATAYDVAALALRGADAVLNFPDAARSRSAPFSTSPADIQAAAAAAAAELAARSGAVEASEARVEELGDFVDEDELFDMPQLLMSMAEGMLMSPPRLSPLQSDESAGVLEGENLWKFDE</sequence>
<dbReference type="Gene3D" id="3.30.730.10">
    <property type="entry name" value="AP2/ERF domain"/>
    <property type="match status" value="4"/>
</dbReference>
<evidence type="ECO:0000259" key="9">
    <source>
        <dbReference type="PROSITE" id="PS51032"/>
    </source>
</evidence>
<dbReference type="InterPro" id="IPR016177">
    <property type="entry name" value="DNA-bd_dom_sf"/>
</dbReference>
<feature type="domain" description="AP2/ERF" evidence="9">
    <location>
        <begin position="167"/>
        <end position="222"/>
    </location>
</feature>
<evidence type="ECO:0000256" key="3">
    <source>
        <dbReference type="ARBA" id="ARBA00023125"/>
    </source>
</evidence>
<dbReference type="PANTHER" id="PTHR31839">
    <property type="entry name" value="DEHYDRATION-RESPONSIVE ELEMENT-BINDING PROTEIN 1D"/>
    <property type="match status" value="1"/>
</dbReference>
<dbReference type="PROSITE" id="PS51032">
    <property type="entry name" value="AP2_ERF"/>
    <property type="match status" value="4"/>
</dbReference>
<keyword evidence="5" id="KW-0804">Transcription</keyword>
<comment type="subcellular location">
    <subcellularLocation>
        <location evidence="1">Nucleus</location>
    </subcellularLocation>
</comment>
<reference evidence="10 11" key="1">
    <citation type="journal article" date="2024" name="Plant Biotechnol. J.">
        <title>Dendrobium thyrsiflorum genome and its molecular insights into genes involved in important horticultural traits.</title>
        <authorList>
            <person name="Chen B."/>
            <person name="Wang J.Y."/>
            <person name="Zheng P.J."/>
            <person name="Li K.L."/>
            <person name="Liang Y.M."/>
            <person name="Chen X.F."/>
            <person name="Zhang C."/>
            <person name="Zhao X."/>
            <person name="He X."/>
            <person name="Zhang G.Q."/>
            <person name="Liu Z.J."/>
            <person name="Xu Q."/>
        </authorList>
    </citation>
    <scope>NUCLEOTIDE SEQUENCE [LARGE SCALE GENOMIC DNA]</scope>
    <source>
        <strain evidence="10">GZMU011</strain>
    </source>
</reference>
<keyword evidence="3" id="KW-0238">DNA-binding</keyword>
<dbReference type="Pfam" id="PF00847">
    <property type="entry name" value="AP2"/>
    <property type="match status" value="1"/>
</dbReference>
<evidence type="ECO:0000256" key="1">
    <source>
        <dbReference type="ARBA" id="ARBA00004123"/>
    </source>
</evidence>
<feature type="domain" description="AP2/ERF" evidence="9">
    <location>
        <begin position="425"/>
        <end position="481"/>
    </location>
</feature>
<dbReference type="PRINTS" id="PR00367">
    <property type="entry name" value="ETHRSPELEMNT"/>
</dbReference>
<dbReference type="InterPro" id="IPR036955">
    <property type="entry name" value="AP2/ERF_dom_sf"/>
</dbReference>
<dbReference type="AlphaFoldDB" id="A0ABD0UKK5"/>
<accession>A0ABD0UKK5</accession>
<comment type="similarity">
    <text evidence="7">Belongs to the AP2/ERF transcription factor family. ERF subfamily.</text>
</comment>
<evidence type="ECO:0000313" key="11">
    <source>
        <dbReference type="Proteomes" id="UP001552299"/>
    </source>
</evidence>
<dbReference type="FunFam" id="3.30.730.10:FF:000001">
    <property type="entry name" value="Ethylene-responsive transcription factor 2"/>
    <property type="match status" value="1"/>
</dbReference>
<dbReference type="GO" id="GO:0003677">
    <property type="term" value="F:DNA binding"/>
    <property type="evidence" value="ECO:0007669"/>
    <property type="project" value="UniProtKB-KW"/>
</dbReference>
<gene>
    <name evidence="10" type="ORF">M5K25_016788</name>
</gene>
<name>A0ABD0UKK5_DENTH</name>
<dbReference type="GO" id="GO:0005634">
    <property type="term" value="C:nucleus"/>
    <property type="evidence" value="ECO:0007669"/>
    <property type="project" value="UniProtKB-SubCell"/>
</dbReference>
<proteinExistence type="inferred from homology"/>
<feature type="compositionally biased region" description="Low complexity" evidence="8">
    <location>
        <begin position="699"/>
        <end position="711"/>
    </location>
</feature>
<evidence type="ECO:0000256" key="5">
    <source>
        <dbReference type="ARBA" id="ARBA00023163"/>
    </source>
</evidence>
<evidence type="ECO:0000256" key="4">
    <source>
        <dbReference type="ARBA" id="ARBA00023159"/>
    </source>
</evidence>
<comment type="caution">
    <text evidence="10">The sequence shown here is derived from an EMBL/GenBank/DDBJ whole genome shotgun (WGS) entry which is preliminary data.</text>
</comment>
<dbReference type="PANTHER" id="PTHR31839:SF85">
    <property type="entry name" value="AP2_ERF DOMAIN-CONTAINING PROTEIN"/>
    <property type="match status" value="1"/>
</dbReference>
<organism evidence="10 11">
    <name type="scientific">Dendrobium thyrsiflorum</name>
    <name type="common">Pinecone-like raceme dendrobium</name>
    <name type="synonym">Orchid</name>
    <dbReference type="NCBI Taxonomy" id="117978"/>
    <lineage>
        <taxon>Eukaryota</taxon>
        <taxon>Viridiplantae</taxon>
        <taxon>Streptophyta</taxon>
        <taxon>Embryophyta</taxon>
        <taxon>Tracheophyta</taxon>
        <taxon>Spermatophyta</taxon>
        <taxon>Magnoliopsida</taxon>
        <taxon>Liliopsida</taxon>
        <taxon>Asparagales</taxon>
        <taxon>Orchidaceae</taxon>
        <taxon>Epidendroideae</taxon>
        <taxon>Malaxideae</taxon>
        <taxon>Dendrobiinae</taxon>
        <taxon>Dendrobium</taxon>
    </lineage>
</organism>
<evidence type="ECO:0000256" key="6">
    <source>
        <dbReference type="ARBA" id="ARBA00023242"/>
    </source>
</evidence>
<dbReference type="SMART" id="SM00380">
    <property type="entry name" value="AP2"/>
    <property type="match status" value="4"/>
</dbReference>
<dbReference type="InterPro" id="IPR045277">
    <property type="entry name" value="DRE1A-I"/>
</dbReference>
<keyword evidence="11" id="KW-1185">Reference proteome</keyword>
<protein>
    <recommendedName>
        <fullName evidence="9">AP2/ERF domain-containing protein</fullName>
    </recommendedName>
</protein>
<evidence type="ECO:0000313" key="10">
    <source>
        <dbReference type="EMBL" id="KAL0913337.1"/>
    </source>
</evidence>
<keyword evidence="4" id="KW-0010">Activator</keyword>
<feature type="domain" description="AP2/ERF" evidence="9">
    <location>
        <begin position="563"/>
        <end position="626"/>
    </location>
</feature>
<feature type="region of interest" description="Disordered" evidence="8">
    <location>
        <begin position="359"/>
        <end position="380"/>
    </location>
</feature>